<proteinExistence type="predicted"/>
<protein>
    <submittedName>
        <fullName evidence="1">Uncharacterized protein</fullName>
    </submittedName>
</protein>
<evidence type="ECO:0000313" key="1">
    <source>
        <dbReference type="EMBL" id="CEG37096.1"/>
    </source>
</evidence>
<dbReference type="GeneID" id="36399610"/>
<dbReference type="Proteomes" id="UP000054928">
    <property type="component" value="Unassembled WGS sequence"/>
</dbReference>
<dbReference type="EMBL" id="CCYD01000261">
    <property type="protein sequence ID" value="CEG37096.1"/>
    <property type="molecule type" value="Genomic_DNA"/>
</dbReference>
<organism evidence="1 2">
    <name type="scientific">Plasmopara halstedii</name>
    <name type="common">Downy mildew of sunflower</name>
    <dbReference type="NCBI Taxonomy" id="4781"/>
    <lineage>
        <taxon>Eukaryota</taxon>
        <taxon>Sar</taxon>
        <taxon>Stramenopiles</taxon>
        <taxon>Oomycota</taxon>
        <taxon>Peronosporomycetes</taxon>
        <taxon>Peronosporales</taxon>
        <taxon>Peronosporaceae</taxon>
        <taxon>Plasmopara</taxon>
    </lineage>
</organism>
<accession>A0A0P1A8S7</accession>
<sequence>MTLTEFQLDGRLRAVTSTPSGLSSGVPTSNGWSVHDYEGNFSDQTNSIEMNFYARKDDIPDIECNDQDHSNGQMEDCVTVCRVSLTFQLEEHVKVQEMSATIESRDSFIFISGTVAQASYNKTYSLDSQSKLKDMSIESRSAILRKLTWIRKLEIQGGYVAVPF</sequence>
<dbReference type="OrthoDB" id="127844at2759"/>
<dbReference type="AlphaFoldDB" id="A0A0P1A8S7"/>
<evidence type="ECO:0000313" key="2">
    <source>
        <dbReference type="Proteomes" id="UP000054928"/>
    </source>
</evidence>
<name>A0A0P1A8S7_PLAHL</name>
<dbReference type="RefSeq" id="XP_024573465.1">
    <property type="nucleotide sequence ID" value="XM_024722384.1"/>
</dbReference>
<keyword evidence="2" id="KW-1185">Reference proteome</keyword>
<reference evidence="2" key="1">
    <citation type="submission" date="2014-09" db="EMBL/GenBank/DDBJ databases">
        <authorList>
            <person name="Sharma Rahul"/>
            <person name="Thines Marco"/>
        </authorList>
    </citation>
    <scope>NUCLEOTIDE SEQUENCE [LARGE SCALE GENOMIC DNA]</scope>
</reference>